<evidence type="ECO:0000313" key="2">
    <source>
        <dbReference type="Proteomes" id="UP000193920"/>
    </source>
</evidence>
<dbReference type="EMBL" id="MCOG01000314">
    <property type="protein sequence ID" value="ORY19095.1"/>
    <property type="molecule type" value="Genomic_DNA"/>
</dbReference>
<dbReference type="AlphaFoldDB" id="A0A1Y2AAS4"/>
<organism evidence="1 2">
    <name type="scientific">Neocallimastix californiae</name>
    <dbReference type="NCBI Taxonomy" id="1754190"/>
    <lineage>
        <taxon>Eukaryota</taxon>
        <taxon>Fungi</taxon>
        <taxon>Fungi incertae sedis</taxon>
        <taxon>Chytridiomycota</taxon>
        <taxon>Chytridiomycota incertae sedis</taxon>
        <taxon>Neocallimastigomycetes</taxon>
        <taxon>Neocallimastigales</taxon>
        <taxon>Neocallimastigaceae</taxon>
        <taxon>Neocallimastix</taxon>
    </lineage>
</organism>
<dbReference type="Proteomes" id="UP000193920">
    <property type="component" value="Unassembled WGS sequence"/>
</dbReference>
<reference evidence="1 2" key="1">
    <citation type="submission" date="2016-08" db="EMBL/GenBank/DDBJ databases">
        <title>A Parts List for Fungal Cellulosomes Revealed by Comparative Genomics.</title>
        <authorList>
            <consortium name="DOE Joint Genome Institute"/>
            <person name="Haitjema C.H."/>
            <person name="Gilmore S.P."/>
            <person name="Henske J.K."/>
            <person name="Solomon K.V."/>
            <person name="De Groot R."/>
            <person name="Kuo A."/>
            <person name="Mondo S.J."/>
            <person name="Salamov A.A."/>
            <person name="Labutti K."/>
            <person name="Zhao Z."/>
            <person name="Chiniquy J."/>
            <person name="Barry K."/>
            <person name="Brewer H.M."/>
            <person name="Purvine S.O."/>
            <person name="Wright A.T."/>
            <person name="Boxma B."/>
            <person name="Van Alen T."/>
            <person name="Hackstein J.H."/>
            <person name="Baker S.E."/>
            <person name="Grigoriev I.V."/>
            <person name="O'Malley M.A."/>
        </authorList>
    </citation>
    <scope>NUCLEOTIDE SEQUENCE [LARGE SCALE GENOMIC DNA]</scope>
    <source>
        <strain evidence="1 2">G1</strain>
    </source>
</reference>
<gene>
    <name evidence="1" type="ORF">LY90DRAFT_165122</name>
</gene>
<proteinExistence type="predicted"/>
<protein>
    <submittedName>
        <fullName evidence="1">Uncharacterized protein</fullName>
    </submittedName>
</protein>
<evidence type="ECO:0000313" key="1">
    <source>
        <dbReference type="EMBL" id="ORY19095.1"/>
    </source>
</evidence>
<keyword evidence="2" id="KW-1185">Reference proteome</keyword>
<accession>A0A1Y2AAS4</accession>
<comment type="caution">
    <text evidence="1">The sequence shown here is derived from an EMBL/GenBank/DDBJ whole genome shotgun (WGS) entry which is preliminary data.</text>
</comment>
<dbReference type="OrthoDB" id="2124158at2759"/>
<name>A0A1Y2AAS4_9FUNG</name>
<sequence>MSFKRYVLFLKHMIDNCSKSSSEYKARIIIPEHGDNDIIKFLISNHQEEYIFYDILSIFMFRSSFDKIYIDINDDYVKIKNLHKIIKSQLVRFANSISIHAPSIYIKELQHNNLSVNRDYKMKSKSYWMSILENCFNDNIDINNNIKIMIII</sequence>